<dbReference type="Proteomes" id="UP000270296">
    <property type="component" value="Unassembled WGS sequence"/>
</dbReference>
<sequence>MHHVALHSRGRIAIDAVPLNTKGLWREGVENFLTRLVDRSVCISGKELIDVCVRSMKMDSGLSPSVFLGFVTCEGSRTLCAVMATDP</sequence>
<accession>A0A183JA20</accession>
<dbReference type="WBParaSite" id="SBAD_0001312801-mRNA-1">
    <property type="protein sequence ID" value="SBAD_0001312801-mRNA-1"/>
    <property type="gene ID" value="SBAD_0001312801"/>
</dbReference>
<dbReference type="AlphaFoldDB" id="A0A183JA20"/>
<organism evidence="3">
    <name type="scientific">Soboliphyme baturini</name>
    <dbReference type="NCBI Taxonomy" id="241478"/>
    <lineage>
        <taxon>Eukaryota</taxon>
        <taxon>Metazoa</taxon>
        <taxon>Ecdysozoa</taxon>
        <taxon>Nematoda</taxon>
        <taxon>Enoplea</taxon>
        <taxon>Dorylaimia</taxon>
        <taxon>Dioctophymatida</taxon>
        <taxon>Dioctophymatoidea</taxon>
        <taxon>Soboliphymatidae</taxon>
        <taxon>Soboliphyme</taxon>
    </lineage>
</organism>
<proteinExistence type="predicted"/>
<reference evidence="3" key="1">
    <citation type="submission" date="2016-06" db="UniProtKB">
        <authorList>
            <consortium name="WormBaseParasite"/>
        </authorList>
    </citation>
    <scope>IDENTIFICATION</scope>
</reference>
<evidence type="ECO:0000313" key="2">
    <source>
        <dbReference type="Proteomes" id="UP000270296"/>
    </source>
</evidence>
<reference evidence="1 2" key="2">
    <citation type="submission" date="2018-11" db="EMBL/GenBank/DDBJ databases">
        <authorList>
            <consortium name="Pathogen Informatics"/>
        </authorList>
    </citation>
    <scope>NUCLEOTIDE SEQUENCE [LARGE SCALE GENOMIC DNA]</scope>
</reference>
<protein>
    <submittedName>
        <fullName evidence="3">Cullin domain-containing protein</fullName>
    </submittedName>
</protein>
<dbReference type="EMBL" id="UZAM01018591">
    <property type="protein sequence ID" value="VDP51207.1"/>
    <property type="molecule type" value="Genomic_DNA"/>
</dbReference>
<keyword evidence="2" id="KW-1185">Reference proteome</keyword>
<gene>
    <name evidence="1" type="ORF">SBAD_LOCUS12718</name>
</gene>
<evidence type="ECO:0000313" key="3">
    <source>
        <dbReference type="WBParaSite" id="SBAD_0001312801-mRNA-1"/>
    </source>
</evidence>
<evidence type="ECO:0000313" key="1">
    <source>
        <dbReference type="EMBL" id="VDP51207.1"/>
    </source>
</evidence>
<name>A0A183JA20_9BILA</name>